<dbReference type="Proteomes" id="UP001558534">
    <property type="component" value="Unassembled WGS sequence"/>
</dbReference>
<keyword evidence="2" id="KW-1185">Reference proteome</keyword>
<protein>
    <submittedName>
        <fullName evidence="1">DUF2642 domain-containing protein</fullName>
    </submittedName>
</protein>
<reference evidence="1 2" key="1">
    <citation type="submission" date="2024-07" db="EMBL/GenBank/DDBJ databases">
        <title>Characterization of a bacterium isolated from hydrolysated instant sea cucumber by whole-genome sequencing and metabolomics.</title>
        <authorList>
            <person name="Luo X."/>
            <person name="Zhang Z."/>
            <person name="Zheng Z."/>
            <person name="Zhang W."/>
            <person name="Ming T."/>
            <person name="Jiao L."/>
            <person name="Su X."/>
            <person name="Kong F."/>
            <person name="Xu J."/>
        </authorList>
    </citation>
    <scope>NUCLEOTIDE SEQUENCE [LARGE SCALE GENOMIC DNA]</scope>
    <source>
        <strain evidence="1 2">XL-2024</strain>
    </source>
</reference>
<gene>
    <name evidence="1" type="ORF">AB1300_08240</name>
</gene>
<proteinExistence type="predicted"/>
<comment type="caution">
    <text evidence="1">The sequence shown here is derived from an EMBL/GenBank/DDBJ whole genome shotgun (WGS) entry which is preliminary data.</text>
</comment>
<name>A0ABV3VW54_9BACI</name>
<accession>A0ABV3VW54</accession>
<dbReference type="EMBL" id="JBFRHK010000004">
    <property type="protein sequence ID" value="MEX3745124.1"/>
    <property type="molecule type" value="Genomic_DNA"/>
</dbReference>
<dbReference type="RefSeq" id="WP_368636037.1">
    <property type="nucleotide sequence ID" value="NZ_JBFRHK010000004.1"/>
</dbReference>
<organism evidence="1 2">
    <name type="scientific">Lysinibacillus xylanilyticus</name>
    <dbReference type="NCBI Taxonomy" id="582475"/>
    <lineage>
        <taxon>Bacteria</taxon>
        <taxon>Bacillati</taxon>
        <taxon>Bacillota</taxon>
        <taxon>Bacilli</taxon>
        <taxon>Bacillales</taxon>
        <taxon>Bacillaceae</taxon>
        <taxon>Lysinibacillus</taxon>
    </lineage>
</organism>
<evidence type="ECO:0000313" key="1">
    <source>
        <dbReference type="EMBL" id="MEX3745124.1"/>
    </source>
</evidence>
<sequence>MLLQNLNKEIVGIELSGGKILKGSVIDSSSDIIVIYNGNMFVYLPIDHIQSLEIDYDNEDDVQQPSERPAFDSQVSSNKDLTLTNILSHAKGIYVEIFVTKNQALHGVITSVRNDYFVFESPIYKTMFISTKHLKWLIPYSKDQFPYGLSENEFLSLSSINNQSLNDTFKSQIDQLRNQLVVLNLGKEFSHIGRVITVTGQIIEIQNGKSNSTYFNLSHIQTVHQV</sequence>
<evidence type="ECO:0000313" key="2">
    <source>
        <dbReference type="Proteomes" id="UP001558534"/>
    </source>
</evidence>